<organism evidence="1 2">
    <name type="scientific">Mycolicibacter nonchromogenicus</name>
    <name type="common">Mycobacterium nonchromogenicum</name>
    <dbReference type="NCBI Taxonomy" id="1782"/>
    <lineage>
        <taxon>Bacteria</taxon>
        <taxon>Bacillati</taxon>
        <taxon>Actinomycetota</taxon>
        <taxon>Actinomycetes</taxon>
        <taxon>Mycobacteriales</taxon>
        <taxon>Mycobacteriaceae</taxon>
        <taxon>Mycolicibacter</taxon>
    </lineage>
</organism>
<gene>
    <name evidence="1" type="ORF">AWC18_07865</name>
</gene>
<dbReference type="STRING" id="1782.AWC18_07865"/>
<comment type="caution">
    <text evidence="1">The sequence shown here is derived from an EMBL/GenBank/DDBJ whole genome shotgun (WGS) entry which is preliminary data.</text>
</comment>
<keyword evidence="2" id="KW-1185">Reference proteome</keyword>
<reference evidence="1 2" key="1">
    <citation type="submission" date="2016-01" db="EMBL/GenBank/DDBJ databases">
        <title>The new phylogeny of the genus Mycobacterium.</title>
        <authorList>
            <person name="Tarcisio F."/>
            <person name="Conor M."/>
            <person name="Antonella G."/>
            <person name="Elisabetta G."/>
            <person name="Giulia F.S."/>
            <person name="Sara T."/>
            <person name="Anna F."/>
            <person name="Clotilde B."/>
            <person name="Roberto B."/>
            <person name="Veronica D.S."/>
            <person name="Fabio R."/>
            <person name="Monica P."/>
            <person name="Olivier J."/>
            <person name="Enrico T."/>
            <person name="Nicola S."/>
        </authorList>
    </citation>
    <scope>NUCLEOTIDE SEQUENCE [LARGE SCALE GENOMIC DNA]</scope>
    <source>
        <strain evidence="1 2">DSM 44164</strain>
    </source>
</reference>
<evidence type="ECO:0000313" key="1">
    <source>
        <dbReference type="EMBL" id="ORW22052.1"/>
    </source>
</evidence>
<dbReference type="AlphaFoldDB" id="A0A1X1ZFE9"/>
<proteinExistence type="predicted"/>
<dbReference type="Proteomes" id="UP000193108">
    <property type="component" value="Unassembled WGS sequence"/>
</dbReference>
<dbReference type="EMBL" id="LQPI01000036">
    <property type="protein sequence ID" value="ORW22052.1"/>
    <property type="molecule type" value="Genomic_DNA"/>
</dbReference>
<protein>
    <submittedName>
        <fullName evidence="1">Uncharacterized protein</fullName>
    </submittedName>
</protein>
<name>A0A1X1ZFE9_MYCNO</name>
<dbReference type="RefSeq" id="WP_064996241.1">
    <property type="nucleotide sequence ID" value="NZ_LQPI01000036.1"/>
</dbReference>
<dbReference type="SUPFAM" id="SSF53213">
    <property type="entry name" value="LigB-like"/>
    <property type="match status" value="1"/>
</dbReference>
<evidence type="ECO:0000313" key="2">
    <source>
        <dbReference type="Proteomes" id="UP000193108"/>
    </source>
</evidence>
<sequence length="222" mass="22140">MLGPIAIMPSAPVLVPELAGAAAEAAELRAAALTAARELPARWAVLGAGPDAVYGAESAGSFAGFGADVAVALGPGARRTVDLPLSALVAGWVRGQVAPEAAVVVHCCADPDTALATGRRLRAEIDQGDELTGVLVLADGANTLTPSAPGGHHPADVECQRALDEALAGGDVAALTGLPPQVVGRAGYAALAGLVGTAPRAVTQLYRDAPYGVGYFVGVWRP</sequence>
<dbReference type="Gene3D" id="3.40.830.10">
    <property type="entry name" value="LigB-like"/>
    <property type="match status" value="1"/>
</dbReference>
<accession>A0A1X1ZFE9</accession>